<evidence type="ECO:0000259" key="5">
    <source>
        <dbReference type="Pfam" id="PF05495"/>
    </source>
</evidence>
<dbReference type="Pfam" id="PF05495">
    <property type="entry name" value="zf-CHY"/>
    <property type="match status" value="1"/>
</dbReference>
<dbReference type="InterPro" id="IPR037274">
    <property type="entry name" value="Znf_CHY_sf"/>
</dbReference>
<feature type="region of interest" description="Disordered" evidence="4">
    <location>
        <begin position="1"/>
        <end position="25"/>
    </location>
</feature>
<keyword evidence="2" id="KW-0863">Zinc-finger</keyword>
<feature type="domain" description="CHY-type" evidence="5">
    <location>
        <begin position="37"/>
        <end position="93"/>
    </location>
</feature>
<gene>
    <name evidence="6" type="ORF">K504DRAFT_460132</name>
</gene>
<evidence type="ECO:0000313" key="7">
    <source>
        <dbReference type="Proteomes" id="UP000799428"/>
    </source>
</evidence>
<dbReference type="Proteomes" id="UP000799428">
    <property type="component" value="Unassembled WGS sequence"/>
</dbReference>
<evidence type="ECO:0000313" key="6">
    <source>
        <dbReference type="EMBL" id="KAF2706037.1"/>
    </source>
</evidence>
<accession>A0A6G1K0W3</accession>
<proteinExistence type="predicted"/>
<dbReference type="GO" id="GO:0008270">
    <property type="term" value="F:zinc ion binding"/>
    <property type="evidence" value="ECO:0007669"/>
    <property type="project" value="UniProtKB-KW"/>
</dbReference>
<keyword evidence="7" id="KW-1185">Reference proteome</keyword>
<organism evidence="6 7">
    <name type="scientific">Pleomassaria siparia CBS 279.74</name>
    <dbReference type="NCBI Taxonomy" id="1314801"/>
    <lineage>
        <taxon>Eukaryota</taxon>
        <taxon>Fungi</taxon>
        <taxon>Dikarya</taxon>
        <taxon>Ascomycota</taxon>
        <taxon>Pezizomycotina</taxon>
        <taxon>Dothideomycetes</taxon>
        <taxon>Pleosporomycetidae</taxon>
        <taxon>Pleosporales</taxon>
        <taxon>Pleomassariaceae</taxon>
        <taxon>Pleomassaria</taxon>
    </lineage>
</organism>
<dbReference type="OrthoDB" id="411372at2759"/>
<evidence type="ECO:0000256" key="1">
    <source>
        <dbReference type="ARBA" id="ARBA00022723"/>
    </source>
</evidence>
<evidence type="ECO:0000256" key="2">
    <source>
        <dbReference type="ARBA" id="ARBA00022771"/>
    </source>
</evidence>
<evidence type="ECO:0000256" key="4">
    <source>
        <dbReference type="SAM" id="MobiDB-lite"/>
    </source>
</evidence>
<dbReference type="InterPro" id="IPR008913">
    <property type="entry name" value="Znf_CHY"/>
</dbReference>
<keyword evidence="1" id="KW-0479">Metal-binding</keyword>
<dbReference type="EMBL" id="MU005777">
    <property type="protein sequence ID" value="KAF2706037.1"/>
    <property type="molecule type" value="Genomic_DNA"/>
</dbReference>
<evidence type="ECO:0000256" key="3">
    <source>
        <dbReference type="ARBA" id="ARBA00022833"/>
    </source>
</evidence>
<reference evidence="6" key="1">
    <citation type="journal article" date="2020" name="Stud. Mycol.">
        <title>101 Dothideomycetes genomes: a test case for predicting lifestyles and emergence of pathogens.</title>
        <authorList>
            <person name="Haridas S."/>
            <person name="Albert R."/>
            <person name="Binder M."/>
            <person name="Bloem J."/>
            <person name="Labutti K."/>
            <person name="Salamov A."/>
            <person name="Andreopoulos B."/>
            <person name="Baker S."/>
            <person name="Barry K."/>
            <person name="Bills G."/>
            <person name="Bluhm B."/>
            <person name="Cannon C."/>
            <person name="Castanera R."/>
            <person name="Culley D."/>
            <person name="Daum C."/>
            <person name="Ezra D."/>
            <person name="Gonzalez J."/>
            <person name="Henrissat B."/>
            <person name="Kuo A."/>
            <person name="Liang C."/>
            <person name="Lipzen A."/>
            <person name="Lutzoni F."/>
            <person name="Magnuson J."/>
            <person name="Mondo S."/>
            <person name="Nolan M."/>
            <person name="Ohm R."/>
            <person name="Pangilinan J."/>
            <person name="Park H.-J."/>
            <person name="Ramirez L."/>
            <person name="Alfaro M."/>
            <person name="Sun H."/>
            <person name="Tritt A."/>
            <person name="Yoshinaga Y."/>
            <person name="Zwiers L.-H."/>
            <person name="Turgeon B."/>
            <person name="Goodwin S."/>
            <person name="Spatafora J."/>
            <person name="Crous P."/>
            <person name="Grigoriev I."/>
        </authorList>
    </citation>
    <scope>NUCLEOTIDE SEQUENCE</scope>
    <source>
        <strain evidence="6">CBS 279.74</strain>
    </source>
</reference>
<dbReference type="AlphaFoldDB" id="A0A6G1K0W3"/>
<protein>
    <recommendedName>
        <fullName evidence="5">CHY-type domain-containing protein</fullName>
    </recommendedName>
</protein>
<dbReference type="SUPFAM" id="SSF161219">
    <property type="entry name" value="CHY zinc finger-like"/>
    <property type="match status" value="1"/>
</dbReference>
<name>A0A6G1K0W3_9PLEO</name>
<keyword evidence="3" id="KW-0862">Zinc</keyword>
<sequence>MESKCHPNESPTPTPPHQSSSLEPTIHGIDLTPLTQCTHWNSPLDIIAIRHACCRKFYACISCHNTLETGHNPSVWSRKDWDDKAVFCGNCKMMWSIRGYVEGGGGGKDGKPKCGGCGAGWNPGCKNHWGLYFDMSGHGKDGL</sequence>